<organism evidence="1">
    <name type="scientific">Oppiella nova</name>
    <dbReference type="NCBI Taxonomy" id="334625"/>
    <lineage>
        <taxon>Eukaryota</taxon>
        <taxon>Metazoa</taxon>
        <taxon>Ecdysozoa</taxon>
        <taxon>Arthropoda</taxon>
        <taxon>Chelicerata</taxon>
        <taxon>Arachnida</taxon>
        <taxon>Acari</taxon>
        <taxon>Acariformes</taxon>
        <taxon>Sarcoptiformes</taxon>
        <taxon>Oribatida</taxon>
        <taxon>Brachypylina</taxon>
        <taxon>Oppioidea</taxon>
        <taxon>Oppiidae</taxon>
        <taxon>Oppiella</taxon>
    </lineage>
</organism>
<dbReference type="AlphaFoldDB" id="A0A7R9M863"/>
<reference evidence="1" key="1">
    <citation type="submission" date="2020-11" db="EMBL/GenBank/DDBJ databases">
        <authorList>
            <person name="Tran Van P."/>
        </authorList>
    </citation>
    <scope>NUCLEOTIDE SEQUENCE</scope>
</reference>
<accession>A0A7R9M863</accession>
<name>A0A7R9M863_9ACAR</name>
<proteinExistence type="predicted"/>
<sequence length="48" mass="5595">MYLEDVSTSSIAYPDNYTRMCEGKSCDIHKNNYTLFDLTEMLPRLISD</sequence>
<protein>
    <submittedName>
        <fullName evidence="1">Uncharacterized protein</fullName>
    </submittedName>
</protein>
<dbReference type="EMBL" id="CAJPVJ010009391">
    <property type="protein sequence ID" value="CAG2172566.1"/>
    <property type="molecule type" value="Genomic_DNA"/>
</dbReference>
<evidence type="ECO:0000313" key="1">
    <source>
        <dbReference type="EMBL" id="CAD7655379.1"/>
    </source>
</evidence>
<gene>
    <name evidence="1" type="ORF">ONB1V03_LOCUS12022</name>
</gene>
<dbReference type="EMBL" id="OC924216">
    <property type="protein sequence ID" value="CAD7655379.1"/>
    <property type="molecule type" value="Genomic_DNA"/>
</dbReference>
<dbReference type="Proteomes" id="UP000728032">
    <property type="component" value="Unassembled WGS sequence"/>
</dbReference>
<evidence type="ECO:0000313" key="2">
    <source>
        <dbReference type="Proteomes" id="UP000728032"/>
    </source>
</evidence>
<keyword evidence="2" id="KW-1185">Reference proteome</keyword>